<dbReference type="PANTHER" id="PTHR43792:SF9">
    <property type="entry name" value="RIBOSOMAL-PROTEIN-ALANINE ACETYLTRANSFERASE"/>
    <property type="match status" value="1"/>
</dbReference>
<evidence type="ECO:0000313" key="2">
    <source>
        <dbReference type="EMBL" id="CUN02362.1"/>
    </source>
</evidence>
<dbReference type="GO" id="GO:0008999">
    <property type="term" value="F:protein-N-terminal-alanine acetyltransferase activity"/>
    <property type="evidence" value="ECO:0007669"/>
    <property type="project" value="TreeGrafter"/>
</dbReference>
<name>A0A173THS4_9FIRM</name>
<accession>A0A173THS4</accession>
<dbReference type="PANTHER" id="PTHR43792">
    <property type="entry name" value="GNAT FAMILY, PUTATIVE (AFU_ORTHOLOGUE AFUA_3G00765)-RELATED-RELATED"/>
    <property type="match status" value="1"/>
</dbReference>
<feature type="domain" description="N-acetyltransferase" evidence="1">
    <location>
        <begin position="13"/>
        <end position="168"/>
    </location>
</feature>
<dbReference type="AlphaFoldDB" id="A0A173THS4"/>
<dbReference type="InterPro" id="IPR051531">
    <property type="entry name" value="N-acetyltransferase"/>
</dbReference>
<dbReference type="EMBL" id="CYXN01000011">
    <property type="protein sequence ID" value="CUN02362.1"/>
    <property type="molecule type" value="Genomic_DNA"/>
</dbReference>
<dbReference type="Proteomes" id="UP000095649">
    <property type="component" value="Unassembled WGS sequence"/>
</dbReference>
<dbReference type="OrthoDB" id="9785602at2"/>
<dbReference type="Pfam" id="PF13302">
    <property type="entry name" value="Acetyltransf_3"/>
    <property type="match status" value="1"/>
</dbReference>
<keyword evidence="2" id="KW-0808">Transferase</keyword>
<sequence>MRHTGTLELETDRLLLRRLLPQDAPQMYANWANDPAVTRFLRWEPHKSPAETRELLSAWAELYPNPDYYQWAMVEKATGQVFGSICLCNALLGEPQQKTRWPELDLSGGIWEPGYCIGQKWWGKGFTTEALQTVVDFWFHQVGGTFLTCCHAVHNPASGRVMEKAGFVYHHDDVYHKFDGTPVECRCYLLTKERYDNRKDLL</sequence>
<dbReference type="InterPro" id="IPR016181">
    <property type="entry name" value="Acyl_CoA_acyltransferase"/>
</dbReference>
<protein>
    <submittedName>
        <fullName evidence="2">Ribosomal-protein-S5-alanine N-acetyltransferase</fullName>
    </submittedName>
</protein>
<evidence type="ECO:0000259" key="1">
    <source>
        <dbReference type="Pfam" id="PF13302"/>
    </source>
</evidence>
<proteinExistence type="predicted"/>
<evidence type="ECO:0000313" key="3">
    <source>
        <dbReference type="Proteomes" id="UP000095649"/>
    </source>
</evidence>
<dbReference type="GO" id="GO:0005737">
    <property type="term" value="C:cytoplasm"/>
    <property type="evidence" value="ECO:0007669"/>
    <property type="project" value="TreeGrafter"/>
</dbReference>
<gene>
    <name evidence="2" type="ORF">ERS852582_01585</name>
</gene>
<dbReference type="Gene3D" id="3.40.630.30">
    <property type="match status" value="1"/>
</dbReference>
<dbReference type="SUPFAM" id="SSF55729">
    <property type="entry name" value="Acyl-CoA N-acyltransferases (Nat)"/>
    <property type="match status" value="1"/>
</dbReference>
<dbReference type="RefSeq" id="WP_055186052.1">
    <property type="nucleotide sequence ID" value="NZ_CYXN01000011.1"/>
</dbReference>
<reference evidence="2 3" key="1">
    <citation type="submission" date="2015-09" db="EMBL/GenBank/DDBJ databases">
        <authorList>
            <consortium name="Pathogen Informatics"/>
        </authorList>
    </citation>
    <scope>NUCLEOTIDE SEQUENCE [LARGE SCALE GENOMIC DNA]</scope>
    <source>
        <strain evidence="2 3">2789STDY5834970</strain>
    </source>
</reference>
<organism evidence="2 3">
    <name type="scientific">Faecalibacterium prausnitzii</name>
    <dbReference type="NCBI Taxonomy" id="853"/>
    <lineage>
        <taxon>Bacteria</taxon>
        <taxon>Bacillati</taxon>
        <taxon>Bacillota</taxon>
        <taxon>Clostridia</taxon>
        <taxon>Eubacteriales</taxon>
        <taxon>Oscillospiraceae</taxon>
        <taxon>Faecalibacterium</taxon>
    </lineage>
</organism>
<dbReference type="InterPro" id="IPR000182">
    <property type="entry name" value="GNAT_dom"/>
</dbReference>